<evidence type="ECO:0000313" key="1">
    <source>
        <dbReference type="EMBL" id="TWU12034.1"/>
    </source>
</evidence>
<comment type="caution">
    <text evidence="1">The sequence shown here is derived from an EMBL/GenBank/DDBJ whole genome shotgun (WGS) entry which is preliminary data.</text>
</comment>
<proteinExistence type="predicted"/>
<accession>A0A5C6BNB5</accession>
<gene>
    <name evidence="1" type="ORF">CA54_08500</name>
</gene>
<protein>
    <submittedName>
        <fullName evidence="1">Uncharacterized protein</fullName>
    </submittedName>
</protein>
<evidence type="ECO:0000313" key="2">
    <source>
        <dbReference type="Proteomes" id="UP000320735"/>
    </source>
</evidence>
<keyword evidence="2" id="KW-1185">Reference proteome</keyword>
<reference evidence="1 2" key="1">
    <citation type="submission" date="2019-02" db="EMBL/GenBank/DDBJ databases">
        <title>Deep-cultivation of Planctomycetes and their phenomic and genomic characterization uncovers novel biology.</title>
        <authorList>
            <person name="Wiegand S."/>
            <person name="Jogler M."/>
            <person name="Boedeker C."/>
            <person name="Pinto D."/>
            <person name="Vollmers J."/>
            <person name="Rivas-Marin E."/>
            <person name="Kohn T."/>
            <person name="Peeters S.H."/>
            <person name="Heuer A."/>
            <person name="Rast P."/>
            <person name="Oberbeckmann S."/>
            <person name="Bunk B."/>
            <person name="Jeske O."/>
            <person name="Meyerdierks A."/>
            <person name="Storesund J.E."/>
            <person name="Kallscheuer N."/>
            <person name="Luecker S."/>
            <person name="Lage O.M."/>
            <person name="Pohl T."/>
            <person name="Merkel B.J."/>
            <person name="Hornburger P."/>
            <person name="Mueller R.-W."/>
            <person name="Bruemmer F."/>
            <person name="Labrenz M."/>
            <person name="Spormann A.M."/>
            <person name="Op Den Camp H."/>
            <person name="Overmann J."/>
            <person name="Amann R."/>
            <person name="Jetten M.S.M."/>
            <person name="Mascher T."/>
            <person name="Medema M.H."/>
            <person name="Devos D.P."/>
            <person name="Kaster A.-K."/>
            <person name="Ovreas L."/>
            <person name="Rohde M."/>
            <person name="Galperin M.Y."/>
            <person name="Jogler C."/>
        </authorList>
    </citation>
    <scope>NUCLEOTIDE SEQUENCE [LARGE SCALE GENOMIC DNA]</scope>
    <source>
        <strain evidence="1 2">CA54</strain>
    </source>
</reference>
<organism evidence="1 2">
    <name type="scientific">Symmachiella macrocystis</name>
    <dbReference type="NCBI Taxonomy" id="2527985"/>
    <lineage>
        <taxon>Bacteria</taxon>
        <taxon>Pseudomonadati</taxon>
        <taxon>Planctomycetota</taxon>
        <taxon>Planctomycetia</taxon>
        <taxon>Planctomycetales</taxon>
        <taxon>Planctomycetaceae</taxon>
        <taxon>Symmachiella</taxon>
    </lineage>
</organism>
<name>A0A5C6BNB5_9PLAN</name>
<dbReference type="Proteomes" id="UP000320735">
    <property type="component" value="Unassembled WGS sequence"/>
</dbReference>
<dbReference type="AlphaFoldDB" id="A0A5C6BNB5"/>
<sequence>MEVAKERGKNGARRRGDSINRSVITFRANTLRGRHLAKHRNSDPTNLEPDYRKKVRACTQTKMTAPLVPRNPGQGFSTIHLAICVVEGLFRGNRLRSFLTRGIQEQPIKPQAASVNHTVVVGFPQTIGPNPHVEKSVIPAPFKGVDNAD</sequence>
<dbReference type="EMBL" id="SJPP01000001">
    <property type="protein sequence ID" value="TWU12034.1"/>
    <property type="molecule type" value="Genomic_DNA"/>
</dbReference>